<comment type="caution">
    <text evidence="2">The sequence shown here is derived from an EMBL/GenBank/DDBJ whole genome shotgun (WGS) entry which is preliminary data.</text>
</comment>
<organism evidence="2 3">
    <name type="scientific">Favolaschia claudopus</name>
    <dbReference type="NCBI Taxonomy" id="2862362"/>
    <lineage>
        <taxon>Eukaryota</taxon>
        <taxon>Fungi</taxon>
        <taxon>Dikarya</taxon>
        <taxon>Basidiomycota</taxon>
        <taxon>Agaricomycotina</taxon>
        <taxon>Agaricomycetes</taxon>
        <taxon>Agaricomycetidae</taxon>
        <taxon>Agaricales</taxon>
        <taxon>Marasmiineae</taxon>
        <taxon>Mycenaceae</taxon>
        <taxon>Favolaschia</taxon>
    </lineage>
</organism>
<keyword evidence="3" id="KW-1185">Reference proteome</keyword>
<evidence type="ECO:0000256" key="1">
    <source>
        <dbReference type="SAM" id="MobiDB-lite"/>
    </source>
</evidence>
<gene>
    <name evidence="2" type="ORF">R3P38DRAFT_2503038</name>
</gene>
<dbReference type="AlphaFoldDB" id="A0AAW0DJF9"/>
<proteinExistence type="predicted"/>
<feature type="compositionally biased region" description="Low complexity" evidence="1">
    <location>
        <begin position="169"/>
        <end position="180"/>
    </location>
</feature>
<evidence type="ECO:0000313" key="2">
    <source>
        <dbReference type="EMBL" id="KAK7052402.1"/>
    </source>
</evidence>
<feature type="region of interest" description="Disordered" evidence="1">
    <location>
        <begin position="165"/>
        <end position="311"/>
    </location>
</feature>
<dbReference type="Proteomes" id="UP001362999">
    <property type="component" value="Unassembled WGS sequence"/>
</dbReference>
<dbReference type="EMBL" id="JAWWNJ010000007">
    <property type="protein sequence ID" value="KAK7052402.1"/>
    <property type="molecule type" value="Genomic_DNA"/>
</dbReference>
<accession>A0AAW0DJF9</accession>
<feature type="region of interest" description="Disordered" evidence="1">
    <location>
        <begin position="431"/>
        <end position="465"/>
    </location>
</feature>
<reference evidence="2 3" key="1">
    <citation type="journal article" date="2024" name="J Genomics">
        <title>Draft genome sequencing and assembly of Favolaschia claudopus CIRM-BRFM 2984 isolated from oak limbs.</title>
        <authorList>
            <person name="Navarro D."/>
            <person name="Drula E."/>
            <person name="Chaduli D."/>
            <person name="Cazenave R."/>
            <person name="Ahrendt S."/>
            <person name="Wang J."/>
            <person name="Lipzen A."/>
            <person name="Daum C."/>
            <person name="Barry K."/>
            <person name="Grigoriev I.V."/>
            <person name="Favel A."/>
            <person name="Rosso M.N."/>
            <person name="Martin F."/>
        </authorList>
    </citation>
    <scope>NUCLEOTIDE SEQUENCE [LARGE SCALE GENOMIC DNA]</scope>
    <source>
        <strain evidence="2 3">CIRM-BRFM 2984</strain>
    </source>
</reference>
<evidence type="ECO:0000313" key="3">
    <source>
        <dbReference type="Proteomes" id="UP001362999"/>
    </source>
</evidence>
<protein>
    <submittedName>
        <fullName evidence="2">Uncharacterized protein</fullName>
    </submittedName>
</protein>
<name>A0AAW0DJF9_9AGAR</name>
<sequence>MHSIRRTFTVNPDAFAPGHPYSFDSSGRSCRVSFLEYRGTGPPSSSFGNVGDLYVDLTPGSYALYWRDRQSRAPGQWQRWTSVLLDKIPLYKFLVAHPWCGDAQTSDIYLWADLSGVTWSSRAEICASRATMTQKNIATVAPGSKNPDVEALVAEILANMIALEEHSTQHSSSRHSGSGSPPARLLGATSAPGPEKRRRSDSSASQTPSPEFSRARVHLPPLSTSSIPHRSPVQPPKSPVMPSVYPQSSSQSRRTLRHTSPHPVPESRQSISADSLHRRTPPAYDYPVAGPSNLPREHSHGHPPLNPHPGATEQELRESFAWNEMQRAQFAEAHFKRELRQKNRELSKFKKKEKDVISLSFMYQKKEQELMAALASVEQRAQVELEEQRKAVRILERQVEEAEQKTREAVRELHLVETALADARQEILQLKIRTPDSAPQSPKGMSSPIDIDSDRTEAENSAPQDDMNRVSFARSERPGRFLCICDTALRLIACSSRTFRRMTQPCIASELSMWLFSLTCYYDSILIWPCLVCREETTCATHYWTEQL</sequence>